<keyword evidence="2" id="KW-0812">Transmembrane</keyword>
<dbReference type="Proteomes" id="UP000015354">
    <property type="component" value="Unassembled WGS sequence"/>
</dbReference>
<keyword evidence="2" id="KW-0472">Membrane</keyword>
<evidence type="ECO:0000256" key="1">
    <source>
        <dbReference type="SAM" id="MobiDB-lite"/>
    </source>
</evidence>
<protein>
    <submittedName>
        <fullName evidence="3">Uncharacterized protein</fullName>
    </submittedName>
</protein>
<feature type="transmembrane region" description="Helical" evidence="2">
    <location>
        <begin position="300"/>
        <end position="321"/>
    </location>
</feature>
<feature type="region of interest" description="Disordered" evidence="1">
    <location>
        <begin position="134"/>
        <end position="185"/>
    </location>
</feature>
<evidence type="ECO:0000313" key="3">
    <source>
        <dbReference type="EMBL" id="EPY15317.1"/>
    </source>
</evidence>
<evidence type="ECO:0000313" key="4">
    <source>
        <dbReference type="Proteomes" id="UP000015354"/>
    </source>
</evidence>
<dbReference type="EMBL" id="ATMH01012215">
    <property type="protein sequence ID" value="EPY15317.1"/>
    <property type="molecule type" value="Genomic_DNA"/>
</dbReference>
<reference evidence="3 4" key="1">
    <citation type="journal article" date="2013" name="PLoS ONE">
        <title>Predicting the Proteins of Angomonas deanei, Strigomonas culicis and Their Respective Endosymbionts Reveals New Aspects of the Trypanosomatidae Family.</title>
        <authorList>
            <person name="Motta M.C."/>
            <person name="Martins A.C."/>
            <person name="de Souza S.S."/>
            <person name="Catta-Preta C.M."/>
            <person name="Silva R."/>
            <person name="Klein C.C."/>
            <person name="de Almeida L.G."/>
            <person name="de Lima Cunha O."/>
            <person name="Ciapina L.P."/>
            <person name="Brocchi M."/>
            <person name="Colabardini A.C."/>
            <person name="de Araujo Lima B."/>
            <person name="Machado C.R."/>
            <person name="de Almeida Soares C.M."/>
            <person name="Probst C.M."/>
            <person name="de Menezes C.B."/>
            <person name="Thompson C.E."/>
            <person name="Bartholomeu D.C."/>
            <person name="Gradia D.F."/>
            <person name="Pavoni D.P."/>
            <person name="Grisard E.C."/>
            <person name="Fantinatti-Garboggini F."/>
            <person name="Marchini F.K."/>
            <person name="Rodrigues-Luiz G.F."/>
            <person name="Wagner G."/>
            <person name="Goldman G.H."/>
            <person name="Fietto J.L."/>
            <person name="Elias M.C."/>
            <person name="Goldman M.H."/>
            <person name="Sagot M.F."/>
            <person name="Pereira M."/>
            <person name="Stoco P.H."/>
            <person name="de Mendonca-Neto R.P."/>
            <person name="Teixeira S.M."/>
            <person name="Maciel T.E."/>
            <person name="de Oliveira Mendes T.A."/>
            <person name="Urmenyi T.P."/>
            <person name="de Souza W."/>
            <person name="Schenkman S."/>
            <person name="de Vasconcelos A.T."/>
        </authorList>
    </citation>
    <scope>NUCLEOTIDE SEQUENCE [LARGE SCALE GENOMIC DNA]</scope>
</reference>
<gene>
    <name evidence="3" type="ORF">STCU_12123</name>
</gene>
<comment type="caution">
    <text evidence="3">The sequence shown here is derived from an EMBL/GenBank/DDBJ whole genome shotgun (WGS) entry which is preliminary data.</text>
</comment>
<keyword evidence="4" id="KW-1185">Reference proteome</keyword>
<name>S9TBC5_9TRYP</name>
<accession>S9TBC5</accession>
<organism evidence="3 4">
    <name type="scientific">Strigomonas culicis</name>
    <dbReference type="NCBI Taxonomy" id="28005"/>
    <lineage>
        <taxon>Eukaryota</taxon>
        <taxon>Discoba</taxon>
        <taxon>Euglenozoa</taxon>
        <taxon>Kinetoplastea</taxon>
        <taxon>Metakinetoplastina</taxon>
        <taxon>Trypanosomatida</taxon>
        <taxon>Trypanosomatidae</taxon>
        <taxon>Strigomonadinae</taxon>
        <taxon>Strigomonas</taxon>
    </lineage>
</organism>
<feature type="transmembrane region" description="Helical" evidence="2">
    <location>
        <begin position="57"/>
        <end position="79"/>
    </location>
</feature>
<feature type="transmembrane region" description="Helical" evidence="2">
    <location>
        <begin position="252"/>
        <end position="272"/>
    </location>
</feature>
<feature type="compositionally biased region" description="Basic and acidic residues" evidence="1">
    <location>
        <begin position="134"/>
        <end position="143"/>
    </location>
</feature>
<keyword evidence="2" id="KW-1133">Transmembrane helix</keyword>
<sequence>MKILTESFQDDFQSLLGKRIGTKDSWLWDYMIYEDYSKSWWKHRPSSGMAMPPLSRLLWSLPFVLAAVLAASFLAVQLLQVRLHRMLASLRDVGAGGATAPAARRASSLTEEVIAFALFKLRSRTSAAERLVRQNMDDEKKQSQETWTASHTAEGVPRSKEGPSTLRQRRTEEAPEAAKEAAPATSFTSFKARLDQEKRAVGEADDANEEDEAKQVGTALRVLGEDRRIWYYTYPYVSLFRQVLEPHYTCEVFLYTFIAMLMVLLVLGGSLMTPAAQHSDWILLPFFGTTPYPSPYHDTFVFFLVHIVSVVSVIGFTTVNLGTTAKEHRAFWTGLNEERSMVLTLLAGVDSFEMSSTLSGREASARYTNARSTIDVELGDDEEHQRRRYQNHLDFLLTPEVFPPFNLFNNLW</sequence>
<proteinExistence type="predicted"/>
<evidence type="ECO:0000256" key="2">
    <source>
        <dbReference type="SAM" id="Phobius"/>
    </source>
</evidence>
<dbReference type="AlphaFoldDB" id="S9TBC5"/>
<feature type="compositionally biased region" description="Basic and acidic residues" evidence="1">
    <location>
        <begin position="169"/>
        <end position="179"/>
    </location>
</feature>
<dbReference type="OrthoDB" id="273359at2759"/>